<proteinExistence type="inferred from homology"/>
<dbReference type="InterPro" id="IPR050131">
    <property type="entry name" value="Peptidase_S8_subtilisin-like"/>
</dbReference>
<evidence type="ECO:0000256" key="10">
    <source>
        <dbReference type="ARBA" id="ARBA00022801"/>
    </source>
</evidence>
<reference evidence="36" key="2">
    <citation type="journal article" date="2017" name="Sci. Adv.">
        <title>A tail of two voltages: Proteomic comparison of the three electric organs of the electric eel.</title>
        <authorList>
            <person name="Traeger L.L."/>
            <person name="Sabat G."/>
            <person name="Barrett-Wilt G.A."/>
            <person name="Wells G.B."/>
            <person name="Sussman M.R."/>
        </authorList>
    </citation>
    <scope>NUCLEOTIDE SEQUENCE [LARGE SCALE GENOMIC DNA]</scope>
</reference>
<evidence type="ECO:0000256" key="8">
    <source>
        <dbReference type="ARBA" id="ARBA00022692"/>
    </source>
</evidence>
<dbReference type="AlphaFoldDB" id="A0A4W4HGL2"/>
<dbReference type="Pfam" id="PF23001">
    <property type="entry name" value="MBTP1_N"/>
    <property type="match status" value="1"/>
</dbReference>
<dbReference type="GO" id="GO:0008203">
    <property type="term" value="P:cholesterol metabolic process"/>
    <property type="evidence" value="ECO:0007669"/>
    <property type="project" value="UniProtKB-KW"/>
</dbReference>
<evidence type="ECO:0000259" key="32">
    <source>
        <dbReference type="Pfam" id="PF23001"/>
    </source>
</evidence>
<evidence type="ECO:0000256" key="23">
    <source>
        <dbReference type="ARBA" id="ARBA00050826"/>
    </source>
</evidence>
<keyword evidence="15 29" id="KW-1133">Transmembrane helix</keyword>
<evidence type="ECO:0000259" key="31">
    <source>
        <dbReference type="Pfam" id="PF00082"/>
    </source>
</evidence>
<keyword evidence="21" id="KW-0325">Glycoprotein</keyword>
<keyword evidence="5" id="KW-0153">Cholesterol metabolism</keyword>
<evidence type="ECO:0000256" key="30">
    <source>
        <dbReference type="SAM" id="SignalP"/>
    </source>
</evidence>
<organism evidence="35 36">
    <name type="scientific">Electrophorus electricus</name>
    <name type="common">Electric eel</name>
    <name type="synonym">Gymnotus electricus</name>
    <dbReference type="NCBI Taxonomy" id="8005"/>
    <lineage>
        <taxon>Eukaryota</taxon>
        <taxon>Metazoa</taxon>
        <taxon>Chordata</taxon>
        <taxon>Craniata</taxon>
        <taxon>Vertebrata</taxon>
        <taxon>Euteleostomi</taxon>
        <taxon>Actinopterygii</taxon>
        <taxon>Neopterygii</taxon>
        <taxon>Teleostei</taxon>
        <taxon>Ostariophysi</taxon>
        <taxon>Gymnotiformes</taxon>
        <taxon>Gymnotoidei</taxon>
        <taxon>Gymnotidae</taxon>
        <taxon>Electrophorus</taxon>
    </lineage>
</organism>
<comment type="subcellular location">
    <subcellularLocation>
        <location evidence="2">Endoplasmic reticulum membrane</location>
        <topology evidence="2">Single-pass type I membrane protein</topology>
    </subcellularLocation>
    <subcellularLocation>
        <location evidence="3">Golgi apparatus membrane</location>
        <topology evidence="3">Single-pass membrane protein</topology>
    </subcellularLocation>
</comment>
<keyword evidence="10 27" id="KW-0378">Hydrolase</keyword>
<dbReference type="Proteomes" id="UP000314983">
    <property type="component" value="Chromosome 4"/>
</dbReference>
<sequence>MAPTMVWLVLVLALLAGHLPLAGTKEGQGTPNLSSSSFASDGFLSSNCSQITLKLDFSSKVVEHEYIVAFNGYFTAKARSHFISSALRGVGAVNWRIMPRENPASDYPSDFEVVQIRQDAHSSLLTLQDHPYIKRVTPQRKVFRSLKLLAVGGDGGSSCNDTRWMQKWQSWQSSRPLRRTSLSLGSGFWHATGRHSSRRLLRAIPRHVAHILQADVLWQMGHTGSGVKVAVFDTGLSEKHPHFKNVKERTNWTNEKTLDDGLGHGTFVAGVIASMRECQGFAPDSELHIFRVFTNNQVSYTSWFLDAFNYAILKKIDVLNLSIGGPDFMDHPFVDKVWELTANRVIMVSAIGNDGPLYGTLNNPADQMDVIGVGGIDFEDNIARFSSRGMTTWELPGGYGRVKPDIVTYGSGVRGSGMKEGCRSLSGTSVASPVVAGAVTLVPTNLSFFFFFNGDHIDVAVSYSPVLWPWAGYLAVSISVAKKAASWEGIAQGHVMLTVASPAENDSAVGAEMTSTVKLPVKVKIVPTPPRSKRVLWDQYHNLRYPPGYFPRDNLRMKNDPLDWNGDHIHTNFRDMYQHLRSMGYFVEVLGSPITCFDASQYGTLLMVDSEEEYFPEEISKLRRDIDNGLSLIIFSDWYNTSVMRKVKFYDENTRQWWMPDTGGANIPALNDLISVWGMAFSDGLFEGDFTMADHDMYYASGCSIARFPEDGIVIAQTLKDQGLEVLKQETAVVENVPVLGLYQTPSEGGGRIALYGDSNCIDDSHRQKDCFWLLDALLQYTSYGVTPPSILHSQNKVLPPTGTDGSLPERLEGNHLYRYSKVLEAHLGDPKPRPLPACPHLSWAKPQPLNETAPSNLWKHQKLLSVDMDKVVLPNMKAYRPQVRPLSPGERGAWDIPGGIMPGRYNQEVGQTIPMFAFLGAMVVLSFFVVQLTKSRNRPKRRKPRIKRPLYLQQQQQIPHTGKNPTV</sequence>
<feature type="region of interest" description="Disordered" evidence="28">
    <location>
        <begin position="937"/>
        <end position="968"/>
    </location>
</feature>
<feature type="compositionally biased region" description="Polar residues" evidence="28">
    <location>
        <begin position="953"/>
        <end position="968"/>
    </location>
</feature>
<dbReference type="PANTHER" id="PTHR43806">
    <property type="entry name" value="PEPTIDASE S8"/>
    <property type="match status" value="1"/>
</dbReference>
<reference evidence="35" key="3">
    <citation type="submission" date="2020-05" db="EMBL/GenBank/DDBJ databases">
        <title>Electrophorus electricus (electric eel) genome, fEleEle1, primary haplotype.</title>
        <authorList>
            <person name="Myers G."/>
            <person name="Meyer A."/>
            <person name="Fedrigo O."/>
            <person name="Formenti G."/>
            <person name="Rhie A."/>
            <person name="Tracey A."/>
            <person name="Sims Y."/>
            <person name="Jarvis E.D."/>
        </authorList>
    </citation>
    <scope>NUCLEOTIDE SEQUENCE [LARGE SCALE GENOMIC DNA]</scope>
</reference>
<feature type="active site" description="Charge relay system" evidence="27">
    <location>
        <position position="264"/>
    </location>
</feature>
<evidence type="ECO:0000256" key="3">
    <source>
        <dbReference type="ARBA" id="ARBA00004194"/>
    </source>
</evidence>
<feature type="domain" description="Peptidase S8/S53" evidence="31">
    <location>
        <begin position="224"/>
        <end position="442"/>
    </location>
</feature>
<dbReference type="Gene3D" id="3.40.50.200">
    <property type="entry name" value="Peptidase S8/S53 domain"/>
    <property type="match status" value="1"/>
</dbReference>
<dbReference type="PANTHER" id="PTHR43806:SF7">
    <property type="entry name" value="MEMBRANE-BOUND TRANSCRIPTION FACTOR SITE-1 PROTEASE"/>
    <property type="match status" value="1"/>
</dbReference>
<evidence type="ECO:0000256" key="5">
    <source>
        <dbReference type="ARBA" id="ARBA00022548"/>
    </source>
</evidence>
<keyword evidence="13 27" id="KW-0720">Serine protease</keyword>
<feature type="chain" id="PRO_5044348015" description="Membrane-bound transcription factor site-1 protease" evidence="30">
    <location>
        <begin position="25"/>
        <end position="968"/>
    </location>
</feature>
<dbReference type="InterPro" id="IPR057032">
    <property type="entry name" value="MBTPS1_4th"/>
</dbReference>
<evidence type="ECO:0000256" key="26">
    <source>
        <dbReference type="ARBA" id="ARBA00081324"/>
    </source>
</evidence>
<keyword evidence="20" id="KW-1207">Sterol metabolism</keyword>
<keyword evidence="12" id="KW-0256">Endoplasmic reticulum</keyword>
<feature type="active site" description="Charge relay system" evidence="27">
    <location>
        <position position="429"/>
    </location>
</feature>
<keyword evidence="14" id="KW-0106">Calcium</keyword>
<dbReference type="PROSITE" id="PS51892">
    <property type="entry name" value="SUBTILASE"/>
    <property type="match status" value="1"/>
</dbReference>
<dbReference type="InterPro" id="IPR015500">
    <property type="entry name" value="Peptidase_S8_subtilisin-rel"/>
</dbReference>
<dbReference type="Pfam" id="PF23094">
    <property type="entry name" value="MBTPS1_3rd"/>
    <property type="match status" value="1"/>
</dbReference>
<reference evidence="35" key="4">
    <citation type="submission" date="2025-08" db="UniProtKB">
        <authorList>
            <consortium name="Ensembl"/>
        </authorList>
    </citation>
    <scope>IDENTIFICATION</scope>
</reference>
<evidence type="ECO:0000256" key="25">
    <source>
        <dbReference type="ARBA" id="ARBA00067283"/>
    </source>
</evidence>
<evidence type="ECO:0000256" key="11">
    <source>
        <dbReference type="ARBA" id="ARBA00022813"/>
    </source>
</evidence>
<dbReference type="Pfam" id="PF23090">
    <property type="entry name" value="MBTPS1_4th"/>
    <property type="match status" value="1"/>
</dbReference>
<feature type="domain" description="Membrane-bound transcription factor site-1 protease-like N-terminal" evidence="32">
    <location>
        <begin position="61"/>
        <end position="140"/>
    </location>
</feature>
<dbReference type="InterPro" id="IPR000209">
    <property type="entry name" value="Peptidase_S8/S53_dom"/>
</dbReference>
<dbReference type="GO" id="GO:0004252">
    <property type="term" value="F:serine-type endopeptidase activity"/>
    <property type="evidence" value="ECO:0007669"/>
    <property type="project" value="UniProtKB-UniRule"/>
</dbReference>
<dbReference type="SUPFAM" id="SSF52743">
    <property type="entry name" value="Subtilisin-like"/>
    <property type="match status" value="1"/>
</dbReference>
<dbReference type="InterPro" id="IPR057060">
    <property type="entry name" value="MBTPS1_3rd"/>
</dbReference>
<evidence type="ECO:0000256" key="17">
    <source>
        <dbReference type="ARBA" id="ARBA00023098"/>
    </source>
</evidence>
<dbReference type="PROSITE" id="PS00137">
    <property type="entry name" value="SUBTILASE_HIS"/>
    <property type="match status" value="1"/>
</dbReference>
<evidence type="ECO:0000256" key="12">
    <source>
        <dbReference type="ARBA" id="ARBA00022824"/>
    </source>
</evidence>
<dbReference type="PROSITE" id="PS00138">
    <property type="entry name" value="SUBTILASE_SER"/>
    <property type="match status" value="1"/>
</dbReference>
<keyword evidence="36" id="KW-1185">Reference proteome</keyword>
<feature type="domain" description="MBTPS1 third" evidence="34">
    <location>
        <begin position="453"/>
        <end position="528"/>
    </location>
</feature>
<evidence type="ECO:0000256" key="1">
    <source>
        <dbReference type="ARBA" id="ARBA00001913"/>
    </source>
</evidence>
<dbReference type="GO" id="GO:0006508">
    <property type="term" value="P:proteolysis"/>
    <property type="evidence" value="ECO:0007669"/>
    <property type="project" value="UniProtKB-KW"/>
</dbReference>
<dbReference type="InterPro" id="IPR055143">
    <property type="entry name" value="MBTP1_N"/>
</dbReference>
<evidence type="ECO:0000256" key="21">
    <source>
        <dbReference type="ARBA" id="ARBA00023180"/>
    </source>
</evidence>
<evidence type="ECO:0000256" key="28">
    <source>
        <dbReference type="SAM" id="MobiDB-lite"/>
    </source>
</evidence>
<evidence type="ECO:0000256" key="27">
    <source>
        <dbReference type="PROSITE-ProRule" id="PRU01240"/>
    </source>
</evidence>
<keyword evidence="7 27" id="KW-0645">Protease</keyword>
<evidence type="ECO:0000256" key="6">
    <source>
        <dbReference type="ARBA" id="ARBA00022553"/>
    </source>
</evidence>
<dbReference type="Pfam" id="PF00082">
    <property type="entry name" value="Peptidase_S8"/>
    <property type="match status" value="1"/>
</dbReference>
<evidence type="ECO:0000256" key="24">
    <source>
        <dbReference type="ARBA" id="ARBA00066596"/>
    </source>
</evidence>
<evidence type="ECO:0000259" key="33">
    <source>
        <dbReference type="Pfam" id="PF23090"/>
    </source>
</evidence>
<comment type="catalytic activity">
    <reaction evidence="23">
        <text>Processes precursors containing basic and hydrophobic/aliphatic residues at P4 and P2, respectively, with a relatively relaxed acceptance of amino acids at P1 and P3.</text>
        <dbReference type="EC" id="3.4.21.112"/>
    </reaction>
</comment>
<evidence type="ECO:0000256" key="22">
    <source>
        <dbReference type="ARBA" id="ARBA00023221"/>
    </source>
</evidence>
<dbReference type="InterPro" id="IPR036852">
    <property type="entry name" value="Peptidase_S8/S53_dom_sf"/>
</dbReference>
<feature type="signal peptide" evidence="30">
    <location>
        <begin position="1"/>
        <end position="24"/>
    </location>
</feature>
<evidence type="ECO:0000256" key="18">
    <source>
        <dbReference type="ARBA" id="ARBA00023136"/>
    </source>
</evidence>
<gene>
    <name evidence="35" type="primary">MBTPS1</name>
</gene>
<comment type="cofactor">
    <cofactor evidence="1">
        <name>Ca(2+)</name>
        <dbReference type="ChEBI" id="CHEBI:29108"/>
    </cofactor>
</comment>
<evidence type="ECO:0000256" key="9">
    <source>
        <dbReference type="ARBA" id="ARBA00022729"/>
    </source>
</evidence>
<evidence type="ECO:0000313" key="36">
    <source>
        <dbReference type="Proteomes" id="UP000314983"/>
    </source>
</evidence>
<dbReference type="InterPro" id="IPR023828">
    <property type="entry name" value="Peptidase_S8_Ser-AS"/>
</dbReference>
<feature type="compositionally biased region" description="Basic residues" evidence="28">
    <location>
        <begin position="937"/>
        <end position="949"/>
    </location>
</feature>
<reference evidence="36" key="1">
    <citation type="journal article" date="2014" name="Science">
        <title>Nonhuman genetics. Genomic basis for the convergent evolution of electric organs.</title>
        <authorList>
            <person name="Gallant J.R."/>
            <person name="Traeger L.L."/>
            <person name="Volkening J.D."/>
            <person name="Moffett H."/>
            <person name="Chen P.H."/>
            <person name="Novina C.D."/>
            <person name="Phillips G.N.Jr."/>
            <person name="Anand R."/>
            <person name="Wells G.B."/>
            <person name="Pinch M."/>
            <person name="Guth R."/>
            <person name="Unguez G.A."/>
            <person name="Albert J.S."/>
            <person name="Zakon H.H."/>
            <person name="Samanta M.P."/>
            <person name="Sussman M.R."/>
        </authorList>
    </citation>
    <scope>NUCLEOTIDE SEQUENCE [LARGE SCALE GENOMIC DNA]</scope>
</reference>
<evidence type="ECO:0000256" key="15">
    <source>
        <dbReference type="ARBA" id="ARBA00022989"/>
    </source>
</evidence>
<evidence type="ECO:0000256" key="29">
    <source>
        <dbReference type="SAM" id="Phobius"/>
    </source>
</evidence>
<dbReference type="FunFam" id="3.40.50.200:FF:000008">
    <property type="entry name" value="Membrane-bound transcription factor site-1 protease preproprotein"/>
    <property type="match status" value="1"/>
</dbReference>
<dbReference type="Ensembl" id="ENSEEET00000048381.2">
    <property type="protein sequence ID" value="ENSEEEP00000047854.2"/>
    <property type="gene ID" value="ENSEEEG00000022180.2"/>
</dbReference>
<keyword evidence="17" id="KW-0443">Lipid metabolism</keyword>
<evidence type="ECO:0000256" key="4">
    <source>
        <dbReference type="ARBA" id="ARBA00011073"/>
    </source>
</evidence>
<evidence type="ECO:0000256" key="13">
    <source>
        <dbReference type="ARBA" id="ARBA00022825"/>
    </source>
</evidence>
<reference evidence="35" key="5">
    <citation type="submission" date="2025-09" db="UniProtKB">
        <authorList>
            <consortium name="Ensembl"/>
        </authorList>
    </citation>
    <scope>IDENTIFICATION</scope>
</reference>
<keyword evidence="6" id="KW-0597">Phosphoprotein</keyword>
<feature type="active site" description="Charge relay system" evidence="27">
    <location>
        <position position="233"/>
    </location>
</feature>
<evidence type="ECO:0000256" key="14">
    <source>
        <dbReference type="ARBA" id="ARBA00022837"/>
    </source>
</evidence>
<dbReference type="PRINTS" id="PR00723">
    <property type="entry name" value="SUBTILISIN"/>
</dbReference>
<keyword evidence="22" id="KW-0753">Steroid metabolism</keyword>
<evidence type="ECO:0000256" key="20">
    <source>
        <dbReference type="ARBA" id="ARBA00023166"/>
    </source>
</evidence>
<dbReference type="InterPro" id="IPR022398">
    <property type="entry name" value="Peptidase_S8_His-AS"/>
</dbReference>
<keyword evidence="9 30" id="KW-0732">Signal</keyword>
<evidence type="ECO:0000313" key="35">
    <source>
        <dbReference type="Ensembl" id="ENSEEEP00000047854.2"/>
    </source>
</evidence>
<evidence type="ECO:0000259" key="34">
    <source>
        <dbReference type="Pfam" id="PF23094"/>
    </source>
</evidence>
<feature type="domain" description="MBTPS1 fourth" evidence="33">
    <location>
        <begin position="529"/>
        <end position="794"/>
    </location>
</feature>
<accession>A0A4W4HGL2</accession>
<dbReference type="GO" id="GO:0000139">
    <property type="term" value="C:Golgi membrane"/>
    <property type="evidence" value="ECO:0007669"/>
    <property type="project" value="UniProtKB-SubCell"/>
</dbReference>
<comment type="similarity">
    <text evidence="4 27">Belongs to the peptidase S8 family.</text>
</comment>
<evidence type="ECO:0000256" key="2">
    <source>
        <dbReference type="ARBA" id="ARBA00004115"/>
    </source>
</evidence>
<evidence type="ECO:0000256" key="19">
    <source>
        <dbReference type="ARBA" id="ARBA00023145"/>
    </source>
</evidence>
<dbReference type="EC" id="3.4.21.112" evidence="24"/>
<keyword evidence="19" id="KW-0865">Zymogen</keyword>
<keyword evidence="16" id="KW-0333">Golgi apparatus</keyword>
<feature type="transmembrane region" description="Helical" evidence="29">
    <location>
        <begin position="914"/>
        <end position="934"/>
    </location>
</feature>
<name>A0A4W4HGL2_ELEEL</name>
<protein>
    <recommendedName>
        <fullName evidence="25">Membrane-bound transcription factor site-1 protease</fullName>
        <ecNumber evidence="24">3.4.21.112</ecNumber>
    </recommendedName>
    <alternativeName>
        <fullName evidence="26">Endopeptidase S1P</fullName>
    </alternativeName>
</protein>
<evidence type="ECO:0000256" key="7">
    <source>
        <dbReference type="ARBA" id="ARBA00022670"/>
    </source>
</evidence>
<keyword evidence="8 29" id="KW-0812">Transmembrane</keyword>
<dbReference type="GeneTree" id="ENSGT00490000043404"/>
<keyword evidence="11" id="KW-0068">Autocatalytic cleavage</keyword>
<keyword evidence="18 29" id="KW-0472">Membrane</keyword>
<dbReference type="GO" id="GO:0005789">
    <property type="term" value="C:endoplasmic reticulum membrane"/>
    <property type="evidence" value="ECO:0007669"/>
    <property type="project" value="UniProtKB-SubCell"/>
</dbReference>
<evidence type="ECO:0000256" key="16">
    <source>
        <dbReference type="ARBA" id="ARBA00023034"/>
    </source>
</evidence>